<proteinExistence type="predicted"/>
<feature type="region of interest" description="Disordered" evidence="1">
    <location>
        <begin position="480"/>
        <end position="593"/>
    </location>
</feature>
<feature type="region of interest" description="Disordered" evidence="1">
    <location>
        <begin position="102"/>
        <end position="179"/>
    </location>
</feature>
<feature type="compositionally biased region" description="Low complexity" evidence="1">
    <location>
        <begin position="401"/>
        <end position="418"/>
    </location>
</feature>
<keyword evidence="4" id="KW-1185">Reference proteome</keyword>
<evidence type="ECO:0000256" key="1">
    <source>
        <dbReference type="SAM" id="MobiDB-lite"/>
    </source>
</evidence>
<dbReference type="AlphaFoldDB" id="A0AAQ4DZH5"/>
<gene>
    <name evidence="2" type="ORF">V5799_005353</name>
    <name evidence="3" type="ORF">V5799_031503</name>
</gene>
<feature type="region of interest" description="Disordered" evidence="1">
    <location>
        <begin position="745"/>
        <end position="783"/>
    </location>
</feature>
<feature type="region of interest" description="Disordered" evidence="1">
    <location>
        <begin position="223"/>
        <end position="243"/>
    </location>
</feature>
<feature type="compositionally biased region" description="Polar residues" evidence="1">
    <location>
        <begin position="149"/>
        <end position="159"/>
    </location>
</feature>
<name>A0AAQ4DZH5_AMBAM</name>
<dbReference type="Proteomes" id="UP001321473">
    <property type="component" value="Unassembled WGS sequence"/>
</dbReference>
<feature type="region of interest" description="Disordered" evidence="1">
    <location>
        <begin position="1"/>
        <end position="78"/>
    </location>
</feature>
<feature type="compositionally biased region" description="Basic and acidic residues" evidence="1">
    <location>
        <begin position="527"/>
        <end position="536"/>
    </location>
</feature>
<comment type="caution">
    <text evidence="2">The sequence shown here is derived from an EMBL/GenBank/DDBJ whole genome shotgun (WGS) entry which is preliminary data.</text>
</comment>
<feature type="compositionally biased region" description="Polar residues" evidence="1">
    <location>
        <begin position="1013"/>
        <end position="1028"/>
    </location>
</feature>
<dbReference type="EMBL" id="JARKHS020014465">
    <property type="protein sequence ID" value="KAK8775150.1"/>
    <property type="molecule type" value="Genomic_DNA"/>
</dbReference>
<feature type="compositionally biased region" description="Polar residues" evidence="1">
    <location>
        <begin position="268"/>
        <end position="290"/>
    </location>
</feature>
<reference evidence="2" key="2">
    <citation type="submission" date="2023-03" db="EMBL/GenBank/DDBJ databases">
        <authorList>
            <person name="Thuy-Boun P."/>
        </authorList>
    </citation>
    <scope>NUCLEOTIDE SEQUENCE</scope>
    <source>
        <strain evidence="2">F_SG_1</strain>
        <tissue evidence="2">Salivary glands</tissue>
    </source>
</reference>
<feature type="region of interest" description="Disordered" evidence="1">
    <location>
        <begin position="391"/>
        <end position="431"/>
    </location>
</feature>
<feature type="compositionally biased region" description="Polar residues" evidence="1">
    <location>
        <begin position="973"/>
        <end position="990"/>
    </location>
</feature>
<evidence type="ECO:0000313" key="2">
    <source>
        <dbReference type="EMBL" id="KAK8767865.1"/>
    </source>
</evidence>
<feature type="compositionally biased region" description="Basic and acidic residues" evidence="1">
    <location>
        <begin position="129"/>
        <end position="148"/>
    </location>
</feature>
<feature type="compositionally biased region" description="Basic and acidic residues" evidence="1">
    <location>
        <begin position="773"/>
        <end position="782"/>
    </location>
</feature>
<dbReference type="EMBL" id="JARKHS020024865">
    <property type="protein sequence ID" value="KAK8767865.1"/>
    <property type="molecule type" value="Genomic_DNA"/>
</dbReference>
<feature type="compositionally biased region" description="Low complexity" evidence="1">
    <location>
        <begin position="1037"/>
        <end position="1048"/>
    </location>
</feature>
<feature type="compositionally biased region" description="Polar residues" evidence="1">
    <location>
        <begin position="43"/>
        <end position="54"/>
    </location>
</feature>
<feature type="compositionally biased region" description="Basic and acidic residues" evidence="1">
    <location>
        <begin position="958"/>
        <end position="972"/>
    </location>
</feature>
<feature type="region of interest" description="Disordered" evidence="1">
    <location>
        <begin position="1113"/>
        <end position="1141"/>
    </location>
</feature>
<feature type="compositionally biased region" description="Basic and acidic residues" evidence="1">
    <location>
        <begin position="501"/>
        <end position="513"/>
    </location>
</feature>
<evidence type="ECO:0000313" key="3">
    <source>
        <dbReference type="EMBL" id="KAK8775150.1"/>
    </source>
</evidence>
<evidence type="ECO:0000313" key="4">
    <source>
        <dbReference type="Proteomes" id="UP001321473"/>
    </source>
</evidence>
<feature type="region of interest" description="Disordered" evidence="1">
    <location>
        <begin position="262"/>
        <end position="301"/>
    </location>
</feature>
<feature type="region of interest" description="Disordered" evidence="1">
    <location>
        <begin position="898"/>
        <end position="1060"/>
    </location>
</feature>
<reference evidence="2" key="3">
    <citation type="submission" date="2024-02" db="EMBL/GenBank/DDBJ databases">
        <authorList>
            <person name="Mcdaniel E.A."/>
            <person name="Celebi F.M."/>
            <person name="Reiter T."/>
            <person name="Weiss E.C."/>
            <person name="Chou S."/>
        </authorList>
    </citation>
    <scope>NUCLEOTIDE SEQUENCE</scope>
    <source>
        <strain evidence="2">F_SG_1</strain>
        <tissue evidence="2">Salivary glands</tissue>
    </source>
</reference>
<feature type="compositionally biased region" description="Polar residues" evidence="1">
    <location>
        <begin position="543"/>
        <end position="578"/>
    </location>
</feature>
<feature type="compositionally biased region" description="Basic residues" evidence="1">
    <location>
        <begin position="223"/>
        <end position="240"/>
    </location>
</feature>
<reference evidence="2 4" key="1">
    <citation type="journal article" date="2023" name="Arcadia Sci">
        <title>De novo assembly of a long-read Amblyomma americanum tick genome.</title>
        <authorList>
            <person name="Chou S."/>
            <person name="Poskanzer K.E."/>
            <person name="Rollins M."/>
            <person name="Thuy-Boun P.S."/>
        </authorList>
    </citation>
    <scope>NUCLEOTIDE SEQUENCE [LARGE SCALE GENOMIC DNA]</scope>
    <source>
        <strain evidence="2">F_SG_1</strain>
        <tissue evidence="2">Salivary glands</tissue>
    </source>
</reference>
<sequence length="1156" mass="125459">MAARNSHGLSRHRSSATAADRAEGVHTTIDASQTTRPAPLPTGVSSGVSDSAALNSAAAVPSLEVRGDLTRQDSFTAAGQDGVSTTLNERLREEDYALLYTSATRSNKGSGHKGKSKRTKDGKKHRGSYGRDQRSHDGYDPESHERTSKAASNVVSTVQERGGEASSLASSSRPLVPHGSRDCVEEEVLYYSQGSQKCLHLPVESGVEMTDFYTDNANIGKGWSKRRHRHRSKHKHKKRRPMPDVVTPAADTALETTVTRSGVTGTGHESQLLSSGCQTTAEETVSTANKRNGGVSRRDVPATSAHAILKQNEDLFPDMADRRTLKREEEERRKRILSQRSSMISRDFFLWGKEDAVDDPLHKRTAHIEDLAGVSPEFSHIASHRKQCLLRHGSRNRPEMSPCDSRSASSRSDLLGSPETSQARSSVKENVGEFESLNRNVNELDILSRQSGYGPVGGSNLKAASTIVEQLLKPKKYLSRSMTDPGLAGPRDSETSAVNGTREKKLPKEKTLVDIDQPQAPAGAVTEHGKERHTMHDAAAQKPRNTGSGTSLDVHSCSVKQRPQDSNLLTGESPNAVSGIQAKKDDESSVPSSFVFVPDLDRKTSEQSDMSWTLPCSPADPRFGKLAPPHTCANATLAYSKTLPDNSSNDPGNGAALLGAIPCRSMAGPEISLHTPEKALVRVPYGTTSQLQGCGCINFRCPDHATSFAENQCLEKPLSSQFGKKQGADILCIQSENWAKMHEAVESNREGEGVSTMPDGTKEMRTTSVASSSRHDPGERTDLNAGHSAVLIEQFPRSDVSIVEYKVSQCEIAGRNESKVIPSTSRASREYADAEALETEIKLMMGVPTKKPALKPDISLDVFHALAEGQGCVTVGRGTLNDKKEMWREIDVVEPQASASFVKPKETHSEAEEVGTLGSDTEHEHLTSLPGRKRQTRVREPVGSASAVPGTAHAASVEAERETPMERSETAQKFDSLTNHMGSRQETSQCNDRKGGLKQPRRASEGAVRTSRRSSSAGQYKKSPSTPRRSLDHGRDSTLSPTLPSATSRHSEDRGSVETADLYPVKTQRWKSRPCLWRELSAVMARPVSIGISAPGLNEIVVMDEEKSLDKPNVLPVGTRVPPRDSELSSEKTPSSSSLKRRLFSGMSLLASRSEC</sequence>
<protein>
    <submittedName>
        <fullName evidence="2">Uncharacterized protein</fullName>
    </submittedName>
</protein>
<feature type="compositionally biased region" description="Basic residues" evidence="1">
    <location>
        <begin position="110"/>
        <end position="128"/>
    </location>
</feature>
<organism evidence="2 4">
    <name type="scientific">Amblyomma americanum</name>
    <name type="common">Lone star tick</name>
    <dbReference type="NCBI Taxonomy" id="6943"/>
    <lineage>
        <taxon>Eukaryota</taxon>
        <taxon>Metazoa</taxon>
        <taxon>Ecdysozoa</taxon>
        <taxon>Arthropoda</taxon>
        <taxon>Chelicerata</taxon>
        <taxon>Arachnida</taxon>
        <taxon>Acari</taxon>
        <taxon>Parasitiformes</taxon>
        <taxon>Ixodida</taxon>
        <taxon>Ixodoidea</taxon>
        <taxon>Ixodidae</taxon>
        <taxon>Amblyomminae</taxon>
        <taxon>Amblyomma</taxon>
    </lineage>
</organism>
<accession>A0AAQ4DZH5</accession>